<dbReference type="WBParaSite" id="JU765_v2.g2620.t1">
    <property type="protein sequence ID" value="JU765_v2.g2620.t1"/>
    <property type="gene ID" value="JU765_v2.g2620"/>
</dbReference>
<evidence type="ECO:0000313" key="1">
    <source>
        <dbReference type="Proteomes" id="UP000887576"/>
    </source>
</evidence>
<dbReference type="Proteomes" id="UP000887576">
    <property type="component" value="Unplaced"/>
</dbReference>
<reference evidence="2" key="1">
    <citation type="submission" date="2022-11" db="UniProtKB">
        <authorList>
            <consortium name="WormBaseParasite"/>
        </authorList>
    </citation>
    <scope>IDENTIFICATION</scope>
</reference>
<accession>A0AC34R243</accession>
<name>A0AC34R243_9BILA</name>
<sequence length="228" mass="26551">MAFEIVQKFSEFIVESDISDSKRFTTPKQQVGAFDDYLFWIECYTCDDPQYVSIYLNVSSLSSITVKWVSCGNSVTRTLEHTYVNYGGFGYPKYGTKAELFKHGFMKLDSTLTFTITSKMSEGFKLRALTVKYLWEDDEFKDFTFHVGRLRLKMHKCILSTASPVFASMFRTHNPEVLGDMMFTRDYGYKVIEAAVDLMYKRELNADLTVKTLLNLYRFSKKYELVDE</sequence>
<organism evidence="1 2">
    <name type="scientific">Panagrolaimus sp. JU765</name>
    <dbReference type="NCBI Taxonomy" id="591449"/>
    <lineage>
        <taxon>Eukaryota</taxon>
        <taxon>Metazoa</taxon>
        <taxon>Ecdysozoa</taxon>
        <taxon>Nematoda</taxon>
        <taxon>Chromadorea</taxon>
        <taxon>Rhabditida</taxon>
        <taxon>Tylenchina</taxon>
        <taxon>Panagrolaimomorpha</taxon>
        <taxon>Panagrolaimoidea</taxon>
        <taxon>Panagrolaimidae</taxon>
        <taxon>Panagrolaimus</taxon>
    </lineage>
</organism>
<protein>
    <submittedName>
        <fullName evidence="2">BTB domain-containing protein</fullName>
    </submittedName>
</protein>
<evidence type="ECO:0000313" key="2">
    <source>
        <dbReference type="WBParaSite" id="JU765_v2.g2620.t1"/>
    </source>
</evidence>
<proteinExistence type="predicted"/>